<dbReference type="GO" id="GO:0046872">
    <property type="term" value="F:metal ion binding"/>
    <property type="evidence" value="ECO:0007669"/>
    <property type="project" value="UniProtKB-KW"/>
</dbReference>
<dbReference type="GO" id="GO:0140114">
    <property type="term" value="P:cellular detoxification of fluoride"/>
    <property type="evidence" value="ECO:0007669"/>
    <property type="project" value="UniProtKB-UniRule"/>
</dbReference>
<dbReference type="PANTHER" id="PTHR28259">
    <property type="entry name" value="FLUORIDE EXPORT PROTEIN 1-RELATED"/>
    <property type="match status" value="1"/>
</dbReference>
<evidence type="ECO:0000256" key="2">
    <source>
        <dbReference type="ARBA" id="ARBA00022475"/>
    </source>
</evidence>
<evidence type="ECO:0000256" key="7">
    <source>
        <dbReference type="ARBA" id="ARBA00035120"/>
    </source>
</evidence>
<name>A0A9X2BSH9_9BACL</name>
<dbReference type="EMBL" id="JALPRK010000013">
    <property type="protein sequence ID" value="MCK8488420.1"/>
    <property type="molecule type" value="Genomic_DNA"/>
</dbReference>
<evidence type="ECO:0000256" key="10">
    <source>
        <dbReference type="HAMAP-Rule" id="MF_00454"/>
    </source>
</evidence>
<evidence type="ECO:0000256" key="5">
    <source>
        <dbReference type="ARBA" id="ARBA00023136"/>
    </source>
</evidence>
<protein>
    <recommendedName>
        <fullName evidence="10">Fluoride-specific ion channel FluC</fullName>
    </recommendedName>
</protein>
<feature type="binding site" evidence="10">
    <location>
        <position position="78"/>
    </location>
    <ligand>
        <name>Na(+)</name>
        <dbReference type="ChEBI" id="CHEBI:29101"/>
        <note>structural</note>
    </ligand>
</feature>
<dbReference type="PANTHER" id="PTHR28259:SF1">
    <property type="entry name" value="FLUORIDE EXPORT PROTEIN 1-RELATED"/>
    <property type="match status" value="1"/>
</dbReference>
<keyword evidence="2 10" id="KW-1003">Cell membrane</keyword>
<evidence type="ECO:0000256" key="3">
    <source>
        <dbReference type="ARBA" id="ARBA00022692"/>
    </source>
</evidence>
<comment type="activity regulation">
    <text evidence="10">Na(+) is not transported, but it plays an essential structural role and its presence is essential for fluoride channel function.</text>
</comment>
<evidence type="ECO:0000313" key="11">
    <source>
        <dbReference type="EMBL" id="MCK8488420.1"/>
    </source>
</evidence>
<sequence>MISIIGLGGILGTLLRYYLGQWVSSRSAHRGSVFPWGTWVINLSGSLLLGILAGLHARNALPDWSWLMLGTGFCGAYTTFSTFGYETVTLIGKGYKLQAALYVLSSALLGMTCAWLGGWLIA</sequence>
<gene>
    <name evidence="10 11" type="primary">crcB</name>
    <name evidence="10" type="synonym">fluC</name>
    <name evidence="11" type="ORF">M0651_14685</name>
</gene>
<evidence type="ECO:0000256" key="8">
    <source>
        <dbReference type="ARBA" id="ARBA00035585"/>
    </source>
</evidence>
<keyword evidence="10" id="KW-0479">Metal-binding</keyword>
<keyword evidence="5 10" id="KW-0472">Membrane</keyword>
<comment type="subcellular location">
    <subcellularLocation>
        <location evidence="1 10">Cell membrane</location>
        <topology evidence="1 10">Multi-pass membrane protein</topology>
    </subcellularLocation>
</comment>
<keyword evidence="10" id="KW-0915">Sodium</keyword>
<comment type="similarity">
    <text evidence="7 10">Belongs to the fluoride channel Fluc/FEX (TC 1.A.43) family.</text>
</comment>
<dbReference type="GO" id="GO:0005886">
    <property type="term" value="C:plasma membrane"/>
    <property type="evidence" value="ECO:0007669"/>
    <property type="project" value="UniProtKB-SubCell"/>
</dbReference>
<comment type="catalytic activity">
    <reaction evidence="8">
        <text>fluoride(in) = fluoride(out)</text>
        <dbReference type="Rhea" id="RHEA:76159"/>
        <dbReference type="ChEBI" id="CHEBI:17051"/>
    </reaction>
    <physiologicalReaction direction="left-to-right" evidence="8">
        <dbReference type="Rhea" id="RHEA:76160"/>
    </physiologicalReaction>
</comment>
<dbReference type="AlphaFoldDB" id="A0A9X2BSH9"/>
<keyword evidence="12" id="KW-1185">Reference proteome</keyword>
<feature type="transmembrane region" description="Helical" evidence="10">
    <location>
        <begin position="97"/>
        <end position="121"/>
    </location>
</feature>
<accession>A0A9X2BSH9</accession>
<dbReference type="Proteomes" id="UP001139534">
    <property type="component" value="Unassembled WGS sequence"/>
</dbReference>
<dbReference type="Pfam" id="PF02537">
    <property type="entry name" value="CRCB"/>
    <property type="match status" value="1"/>
</dbReference>
<feature type="transmembrane region" description="Helical" evidence="10">
    <location>
        <begin position="37"/>
        <end position="57"/>
    </location>
</feature>
<proteinExistence type="inferred from homology"/>
<evidence type="ECO:0000256" key="1">
    <source>
        <dbReference type="ARBA" id="ARBA00004651"/>
    </source>
</evidence>
<dbReference type="GO" id="GO:0062054">
    <property type="term" value="F:fluoride channel activity"/>
    <property type="evidence" value="ECO:0007669"/>
    <property type="project" value="UniProtKB-UniRule"/>
</dbReference>
<keyword evidence="10" id="KW-0406">Ion transport</keyword>
<dbReference type="HAMAP" id="MF_00454">
    <property type="entry name" value="FluC"/>
    <property type="match status" value="1"/>
</dbReference>
<keyword evidence="4 10" id="KW-1133">Transmembrane helix</keyword>
<keyword evidence="3 10" id="KW-0812">Transmembrane</keyword>
<comment type="caution">
    <text evidence="11">The sequence shown here is derived from an EMBL/GenBank/DDBJ whole genome shotgun (WGS) entry which is preliminary data.</text>
</comment>
<evidence type="ECO:0000256" key="6">
    <source>
        <dbReference type="ARBA" id="ARBA00023303"/>
    </source>
</evidence>
<feature type="transmembrane region" description="Helical" evidence="10">
    <location>
        <begin position="64"/>
        <end position="85"/>
    </location>
</feature>
<evidence type="ECO:0000313" key="12">
    <source>
        <dbReference type="Proteomes" id="UP001139534"/>
    </source>
</evidence>
<organism evidence="11 12">
    <name type="scientific">Paenibacillus mellifer</name>
    <dbReference type="NCBI Taxonomy" id="2937794"/>
    <lineage>
        <taxon>Bacteria</taxon>
        <taxon>Bacillati</taxon>
        <taxon>Bacillota</taxon>
        <taxon>Bacilli</taxon>
        <taxon>Bacillales</taxon>
        <taxon>Paenibacillaceae</taxon>
        <taxon>Paenibacillus</taxon>
    </lineage>
</organism>
<keyword evidence="10" id="KW-0813">Transport</keyword>
<evidence type="ECO:0000256" key="4">
    <source>
        <dbReference type="ARBA" id="ARBA00022989"/>
    </source>
</evidence>
<dbReference type="NCBIfam" id="TIGR00494">
    <property type="entry name" value="crcB"/>
    <property type="match status" value="1"/>
</dbReference>
<keyword evidence="6 10" id="KW-0407">Ion channel</keyword>
<comment type="function">
    <text evidence="9 10">Fluoride-specific ion channel. Important for reducing fluoride concentration in the cell, thus reducing its toxicity.</text>
</comment>
<dbReference type="RefSeq" id="WP_248552495.1">
    <property type="nucleotide sequence ID" value="NZ_JALPRK010000013.1"/>
</dbReference>
<feature type="binding site" evidence="10">
    <location>
        <position position="75"/>
    </location>
    <ligand>
        <name>Na(+)</name>
        <dbReference type="ChEBI" id="CHEBI:29101"/>
        <note>structural</note>
    </ligand>
</feature>
<evidence type="ECO:0000256" key="9">
    <source>
        <dbReference type="ARBA" id="ARBA00049940"/>
    </source>
</evidence>
<dbReference type="InterPro" id="IPR003691">
    <property type="entry name" value="FluC"/>
</dbReference>
<reference evidence="11" key="1">
    <citation type="submission" date="2022-04" db="EMBL/GenBank/DDBJ databases">
        <authorList>
            <person name="Seo M.-J."/>
        </authorList>
    </citation>
    <scope>NUCLEOTIDE SEQUENCE</scope>
    <source>
        <strain evidence="11">MBLB2552</strain>
    </source>
</reference>